<dbReference type="InterPro" id="IPR035976">
    <property type="entry name" value="Sushi/SCR/CCP_sf"/>
</dbReference>
<dbReference type="InterPro" id="IPR000436">
    <property type="entry name" value="Sushi_SCR_CCP_dom"/>
</dbReference>
<keyword evidence="1" id="KW-1015">Disulfide bond</keyword>
<evidence type="ECO:0000313" key="3">
    <source>
        <dbReference type="EMBL" id="OQR76307.1"/>
    </source>
</evidence>
<dbReference type="Proteomes" id="UP000192247">
    <property type="component" value="Unassembled WGS sequence"/>
</dbReference>
<sequence>MANSPESSATSNVSCGGKQHEINPPLFVQMVQEEAHFRCASGYQLIGRRIVTCTILDQELPSCRELPKKTITSDIPTPKLCLWKEEESALEDTPTSAEDPAHNLPLILKREARPVSPKRPLPFPEQFEKFFSSPKTTEFEPVAKALQQRNSVRTSVKFFEDVLEDTSAGGADDDSESDGDWLTEANFRY</sequence>
<dbReference type="CDD" id="cd00033">
    <property type="entry name" value="CCP"/>
    <property type="match status" value="1"/>
</dbReference>
<evidence type="ECO:0000256" key="2">
    <source>
        <dbReference type="SAM" id="MobiDB-lite"/>
    </source>
</evidence>
<proteinExistence type="predicted"/>
<dbReference type="AlphaFoldDB" id="A0A1V9XS38"/>
<evidence type="ECO:0008006" key="5">
    <source>
        <dbReference type="Google" id="ProtNLM"/>
    </source>
</evidence>
<feature type="compositionally biased region" description="Acidic residues" evidence="2">
    <location>
        <begin position="171"/>
        <end position="181"/>
    </location>
</feature>
<evidence type="ECO:0000313" key="4">
    <source>
        <dbReference type="Proteomes" id="UP000192247"/>
    </source>
</evidence>
<dbReference type="SUPFAM" id="SSF57535">
    <property type="entry name" value="Complement control module/SCR domain"/>
    <property type="match status" value="1"/>
</dbReference>
<feature type="region of interest" description="Disordered" evidence="2">
    <location>
        <begin position="166"/>
        <end position="189"/>
    </location>
</feature>
<dbReference type="InParanoid" id="A0A1V9XS38"/>
<reference evidence="3 4" key="1">
    <citation type="journal article" date="2017" name="Gigascience">
        <title>Draft genome of the honey bee ectoparasitic mite, Tropilaelaps mercedesae, is shaped by the parasitic life history.</title>
        <authorList>
            <person name="Dong X."/>
            <person name="Armstrong S.D."/>
            <person name="Xia D."/>
            <person name="Makepeace B.L."/>
            <person name="Darby A.C."/>
            <person name="Kadowaki T."/>
        </authorList>
    </citation>
    <scope>NUCLEOTIDE SEQUENCE [LARGE SCALE GENOMIC DNA]</scope>
    <source>
        <strain evidence="3">Wuxi-XJTLU</strain>
    </source>
</reference>
<dbReference type="EMBL" id="MNPL01004976">
    <property type="protein sequence ID" value="OQR76307.1"/>
    <property type="molecule type" value="Genomic_DNA"/>
</dbReference>
<accession>A0A1V9XS38</accession>
<evidence type="ECO:0000256" key="1">
    <source>
        <dbReference type="ARBA" id="ARBA00023157"/>
    </source>
</evidence>
<gene>
    <name evidence="3" type="ORF">BIW11_07858</name>
</gene>
<comment type="caution">
    <text evidence="3">The sequence shown here is derived from an EMBL/GenBank/DDBJ whole genome shotgun (WGS) entry which is preliminary data.</text>
</comment>
<name>A0A1V9XS38_9ACAR</name>
<protein>
    <recommendedName>
        <fullName evidence="5">Sushi domain-containing protein</fullName>
    </recommendedName>
</protein>
<keyword evidence="4" id="KW-1185">Reference proteome</keyword>
<organism evidence="3 4">
    <name type="scientific">Tropilaelaps mercedesae</name>
    <dbReference type="NCBI Taxonomy" id="418985"/>
    <lineage>
        <taxon>Eukaryota</taxon>
        <taxon>Metazoa</taxon>
        <taxon>Ecdysozoa</taxon>
        <taxon>Arthropoda</taxon>
        <taxon>Chelicerata</taxon>
        <taxon>Arachnida</taxon>
        <taxon>Acari</taxon>
        <taxon>Parasitiformes</taxon>
        <taxon>Mesostigmata</taxon>
        <taxon>Gamasina</taxon>
        <taxon>Dermanyssoidea</taxon>
        <taxon>Laelapidae</taxon>
        <taxon>Tropilaelaps</taxon>
    </lineage>
</organism>